<evidence type="ECO:0000256" key="1">
    <source>
        <dbReference type="ARBA" id="ARBA00004141"/>
    </source>
</evidence>
<dbReference type="EMBL" id="DS028158">
    <property type="protein sequence ID" value="EEY64706.1"/>
    <property type="molecule type" value="Genomic_DNA"/>
</dbReference>
<keyword evidence="6 7" id="KW-0472">Membrane</keyword>
<keyword evidence="4 7" id="KW-0812">Transmembrane</keyword>
<evidence type="ECO:0000313" key="8">
    <source>
        <dbReference type="EMBL" id="EEY64706.1"/>
    </source>
</evidence>
<keyword evidence="3" id="KW-0813">Transport</keyword>
<comment type="subcellular location">
    <subcellularLocation>
        <location evidence="1">Membrane</location>
        <topology evidence="1">Multi-pass membrane protein</topology>
    </subcellularLocation>
</comment>
<evidence type="ECO:0000256" key="2">
    <source>
        <dbReference type="ARBA" id="ARBA00007015"/>
    </source>
</evidence>
<dbReference type="AlphaFoldDB" id="D0NSZ4"/>
<evidence type="ECO:0000256" key="6">
    <source>
        <dbReference type="ARBA" id="ARBA00023136"/>
    </source>
</evidence>
<dbReference type="InParanoid" id="D0NSZ4"/>
<evidence type="ECO:0000256" key="3">
    <source>
        <dbReference type="ARBA" id="ARBA00022448"/>
    </source>
</evidence>
<dbReference type="GeneID" id="9475294"/>
<feature type="transmembrane region" description="Helical" evidence="7">
    <location>
        <begin position="121"/>
        <end position="140"/>
    </location>
</feature>
<keyword evidence="5 7" id="KW-1133">Transmembrane helix</keyword>
<organism evidence="8 9">
    <name type="scientific">Phytophthora infestans (strain T30-4)</name>
    <name type="common">Potato late blight agent</name>
    <dbReference type="NCBI Taxonomy" id="403677"/>
    <lineage>
        <taxon>Eukaryota</taxon>
        <taxon>Sar</taxon>
        <taxon>Stramenopiles</taxon>
        <taxon>Oomycota</taxon>
        <taxon>Peronosporomycetes</taxon>
        <taxon>Peronosporales</taxon>
        <taxon>Peronosporaceae</taxon>
        <taxon>Phytophthora</taxon>
    </lineage>
</organism>
<dbReference type="SUPFAM" id="SSF103473">
    <property type="entry name" value="MFS general substrate transporter"/>
    <property type="match status" value="1"/>
</dbReference>
<protein>
    <submittedName>
        <fullName evidence="8">Transmembrane protein, putative</fullName>
    </submittedName>
</protein>
<evidence type="ECO:0000256" key="7">
    <source>
        <dbReference type="SAM" id="Phobius"/>
    </source>
</evidence>
<dbReference type="InterPro" id="IPR036259">
    <property type="entry name" value="MFS_trans_sf"/>
</dbReference>
<feature type="transmembrane region" description="Helical" evidence="7">
    <location>
        <begin position="12"/>
        <end position="35"/>
    </location>
</feature>
<feature type="transmembrane region" description="Helical" evidence="7">
    <location>
        <begin position="152"/>
        <end position="170"/>
    </location>
</feature>
<proteinExistence type="inferred from homology"/>
<dbReference type="PANTHER" id="PTHR31585">
    <property type="entry name" value="FOLATE-BIOPTERIN TRANSPORTER 1, CHLOROPLASTIC"/>
    <property type="match status" value="1"/>
</dbReference>
<evidence type="ECO:0000256" key="5">
    <source>
        <dbReference type="ARBA" id="ARBA00022989"/>
    </source>
</evidence>
<dbReference type="RefSeq" id="XP_002897906.1">
    <property type="nucleotide sequence ID" value="XM_002897860.1"/>
</dbReference>
<dbReference type="eggNOG" id="ENOG502SJW0">
    <property type="taxonomic scope" value="Eukaryota"/>
</dbReference>
<dbReference type="VEuPathDB" id="FungiDB:PITG_16136"/>
<sequence>MISFLVTWKVVVVVWQLGVVFVDVFPTFLIIWNVYRSQWFCLGAPLLEEFPNSSGDFNCTLIVVEVCDKGSEATVMGLMITIFALGTPFSTVLYKTVGCYFDIERKYIVKDDHHVRSQVTYAYLIAYACSLLSVLFVVWLSRQKVNARALNTRGALTVCYLVFAFCWMIMTNALSLSDSTSCLLPES</sequence>
<evidence type="ECO:0000256" key="4">
    <source>
        <dbReference type="ARBA" id="ARBA00022692"/>
    </source>
</evidence>
<evidence type="ECO:0000313" key="9">
    <source>
        <dbReference type="Proteomes" id="UP000006643"/>
    </source>
</evidence>
<name>D0NSZ4_PHYIT</name>
<dbReference type="OMA" id="QIAYTYI"/>
<reference evidence="9" key="1">
    <citation type="journal article" date="2009" name="Nature">
        <title>Genome sequence and analysis of the Irish potato famine pathogen Phytophthora infestans.</title>
        <authorList>
            <consortium name="The Broad Institute Genome Sequencing Platform"/>
            <person name="Haas B.J."/>
            <person name="Kamoun S."/>
            <person name="Zody M.C."/>
            <person name="Jiang R.H."/>
            <person name="Handsaker R.E."/>
            <person name="Cano L.M."/>
            <person name="Grabherr M."/>
            <person name="Kodira C.D."/>
            <person name="Raffaele S."/>
            <person name="Torto-Alalibo T."/>
            <person name="Bozkurt T.O."/>
            <person name="Ah-Fong A.M."/>
            <person name="Alvarado L."/>
            <person name="Anderson V.L."/>
            <person name="Armstrong M.R."/>
            <person name="Avrova A."/>
            <person name="Baxter L."/>
            <person name="Beynon J."/>
            <person name="Boevink P.C."/>
            <person name="Bollmann S.R."/>
            <person name="Bos J.I."/>
            <person name="Bulone V."/>
            <person name="Cai G."/>
            <person name="Cakir C."/>
            <person name="Carrington J.C."/>
            <person name="Chawner M."/>
            <person name="Conti L."/>
            <person name="Costanzo S."/>
            <person name="Ewan R."/>
            <person name="Fahlgren N."/>
            <person name="Fischbach M.A."/>
            <person name="Fugelstad J."/>
            <person name="Gilroy E.M."/>
            <person name="Gnerre S."/>
            <person name="Green P.J."/>
            <person name="Grenville-Briggs L.J."/>
            <person name="Griffith J."/>
            <person name="Grunwald N.J."/>
            <person name="Horn K."/>
            <person name="Horner N.R."/>
            <person name="Hu C.H."/>
            <person name="Huitema E."/>
            <person name="Jeong D.H."/>
            <person name="Jones A.M."/>
            <person name="Jones J.D."/>
            <person name="Jones R.W."/>
            <person name="Karlsson E.K."/>
            <person name="Kunjeti S.G."/>
            <person name="Lamour K."/>
            <person name="Liu Z."/>
            <person name="Ma L."/>
            <person name="Maclean D."/>
            <person name="Chibucos M.C."/>
            <person name="McDonald H."/>
            <person name="McWalters J."/>
            <person name="Meijer H.J."/>
            <person name="Morgan W."/>
            <person name="Morris P.F."/>
            <person name="Munro C.A."/>
            <person name="O'Neill K."/>
            <person name="Ospina-Giraldo M."/>
            <person name="Pinzon A."/>
            <person name="Pritchard L."/>
            <person name="Ramsahoye B."/>
            <person name="Ren Q."/>
            <person name="Restrepo S."/>
            <person name="Roy S."/>
            <person name="Sadanandom A."/>
            <person name="Savidor A."/>
            <person name="Schornack S."/>
            <person name="Schwartz D.C."/>
            <person name="Schumann U.D."/>
            <person name="Schwessinger B."/>
            <person name="Seyer L."/>
            <person name="Sharpe T."/>
            <person name="Silvar C."/>
            <person name="Song J."/>
            <person name="Studholme D.J."/>
            <person name="Sykes S."/>
            <person name="Thines M."/>
            <person name="van de Vondervoort P.J."/>
            <person name="Phuntumart V."/>
            <person name="Wawra S."/>
            <person name="Weide R."/>
            <person name="Win J."/>
            <person name="Young C."/>
            <person name="Zhou S."/>
            <person name="Fry W."/>
            <person name="Meyers B.C."/>
            <person name="van West P."/>
            <person name="Ristaino J."/>
            <person name="Govers F."/>
            <person name="Birch P.R."/>
            <person name="Whisson S.C."/>
            <person name="Judelson H.S."/>
            <person name="Nusbaum C."/>
        </authorList>
    </citation>
    <scope>NUCLEOTIDE SEQUENCE [LARGE SCALE GENOMIC DNA]</scope>
    <source>
        <strain evidence="9">T30-4</strain>
    </source>
</reference>
<dbReference type="KEGG" id="pif:PITG_16136"/>
<dbReference type="InterPro" id="IPR039309">
    <property type="entry name" value="BT1"/>
</dbReference>
<dbReference type="Proteomes" id="UP000006643">
    <property type="component" value="Unassembled WGS sequence"/>
</dbReference>
<gene>
    <name evidence="8" type="ORF">PITG_16136</name>
</gene>
<dbReference type="GO" id="GO:0016020">
    <property type="term" value="C:membrane"/>
    <property type="evidence" value="ECO:0007669"/>
    <property type="project" value="UniProtKB-SubCell"/>
</dbReference>
<dbReference type="HOGENOM" id="CLU_018801_3_0_1"/>
<accession>D0NSZ4</accession>
<dbReference type="PANTHER" id="PTHR31585:SF5">
    <property type="entry name" value="RNA-BINDING S4 DOMAIN-CONTAINING PROTEIN"/>
    <property type="match status" value="1"/>
</dbReference>
<comment type="similarity">
    <text evidence="2">Belongs to the major facilitator superfamily. Folate-biopterin transporter (TC 2.A.71) family.</text>
</comment>
<keyword evidence="9" id="KW-1185">Reference proteome</keyword>